<keyword evidence="6 15" id="KW-0028">Amino-acid biosynthesis</keyword>
<keyword evidence="10 15" id="KW-0220">Diaminopimelate biosynthesis</keyword>
<comment type="subunit">
    <text evidence="3 15">Homodimer.</text>
</comment>
<comment type="cofactor">
    <cofactor evidence="15">
        <name>Zn(2+)</name>
        <dbReference type="ChEBI" id="CHEBI:29105"/>
    </cofactor>
    <cofactor evidence="15">
        <name>Co(2+)</name>
        <dbReference type="ChEBI" id="CHEBI:48828"/>
    </cofactor>
    <text evidence="15">Binds 2 Zn(2+) or Co(2+) ions per subunit.</text>
</comment>
<evidence type="ECO:0000256" key="13">
    <source>
        <dbReference type="ARBA" id="ARBA00031891"/>
    </source>
</evidence>
<dbReference type="PANTHER" id="PTHR43808">
    <property type="entry name" value="ACETYLORNITHINE DEACETYLASE"/>
    <property type="match status" value="1"/>
</dbReference>
<keyword evidence="7 15" id="KW-0479">Metal-binding</keyword>
<dbReference type="CDD" id="cd03891">
    <property type="entry name" value="M20_DapE_proteobac"/>
    <property type="match status" value="1"/>
</dbReference>
<feature type="domain" description="Peptidase M20 dimerisation" evidence="16">
    <location>
        <begin position="200"/>
        <end position="307"/>
    </location>
</feature>
<dbReference type="GO" id="GO:0019877">
    <property type="term" value="P:diaminopimelate biosynthetic process"/>
    <property type="evidence" value="ECO:0007669"/>
    <property type="project" value="UniProtKB-UniRule"/>
</dbReference>
<keyword evidence="8 15" id="KW-0378">Hydrolase</keyword>
<evidence type="ECO:0000313" key="17">
    <source>
        <dbReference type="EMBL" id="OYQ17387.1"/>
    </source>
</evidence>
<evidence type="ECO:0000256" key="11">
    <source>
        <dbReference type="ARBA" id="ARBA00023154"/>
    </source>
</evidence>
<sequence>MPRRAARPASTNCCGAKGVAALDPIALTQALIRCPSVTPADAGALGVLAETLTALGFVCHPLRFEEAGTAPIDNLYARFGAGSPHFCFAGHTDVVPPGDLSGWSVDPFAADIKGERLFGRGAADMKGGIAAFVAAVSAFLAENPAFGGSISLLITGDEEGPAINGTKKMLEWLAARGETIDACVVGEPTNPRSLGEMMKIGRRGSLSGTITVQGVQGHVAYPHLADNPIPKMVKLLTALGSGALDDGTTHFQPSNLEVTTVDTGNPTSNLIPGSVTASFNVRFNDSFSGATLEALVRQRLDSAGVPYELKISISGESFFTPPGPLSALVAGAVETVLGVTPELSTTGGTSDARFIRAYCPVVEFGLVGQSMHKVDENLRLADLAALTQIYRVMLDRYFA</sequence>
<feature type="binding site" evidence="15">
    <location>
        <position position="91"/>
    </location>
    <ligand>
        <name>Zn(2+)</name>
        <dbReference type="ChEBI" id="CHEBI:29105"/>
        <label>1</label>
    </ligand>
</feature>
<evidence type="ECO:0000256" key="8">
    <source>
        <dbReference type="ARBA" id="ARBA00022801"/>
    </source>
</evidence>
<dbReference type="EC" id="3.5.1.18" evidence="4 15"/>
<feature type="binding site" evidence="15">
    <location>
        <position position="187"/>
    </location>
    <ligand>
        <name>Zn(2+)</name>
        <dbReference type="ChEBI" id="CHEBI:29105"/>
        <label>1</label>
    </ligand>
</feature>
<dbReference type="NCBIfam" id="TIGR01246">
    <property type="entry name" value="dapE_proteo"/>
    <property type="match status" value="1"/>
</dbReference>
<feature type="binding site" evidence="15">
    <location>
        <position position="372"/>
    </location>
    <ligand>
        <name>Zn(2+)</name>
        <dbReference type="ChEBI" id="CHEBI:29105"/>
        <label>2</label>
    </ligand>
</feature>
<evidence type="ECO:0000259" key="16">
    <source>
        <dbReference type="Pfam" id="PF07687"/>
    </source>
</evidence>
<reference evidence="17 18" key="1">
    <citation type="submission" date="2017-07" db="EMBL/GenBank/DDBJ databases">
        <title>Elstera cyanobacteriorum sp. nov., a novel bacterium isolated from cyanobacterial aggregates in a eutrophic lake.</title>
        <authorList>
            <person name="Cai H."/>
        </authorList>
    </citation>
    <scope>NUCLEOTIDE SEQUENCE [LARGE SCALE GENOMIC DNA]</scope>
    <source>
        <strain evidence="17 18">TH019</strain>
    </source>
</reference>
<evidence type="ECO:0000256" key="4">
    <source>
        <dbReference type="ARBA" id="ARBA00011921"/>
    </source>
</evidence>
<feature type="active site" evidence="15">
    <location>
        <position position="93"/>
    </location>
</feature>
<evidence type="ECO:0000256" key="10">
    <source>
        <dbReference type="ARBA" id="ARBA00022915"/>
    </source>
</evidence>
<evidence type="ECO:0000256" key="2">
    <source>
        <dbReference type="ARBA" id="ARBA00006746"/>
    </source>
</evidence>
<keyword evidence="9 15" id="KW-0862">Zinc</keyword>
<dbReference type="Proteomes" id="UP000216361">
    <property type="component" value="Unassembled WGS sequence"/>
</dbReference>
<evidence type="ECO:0000256" key="6">
    <source>
        <dbReference type="ARBA" id="ARBA00022605"/>
    </source>
</evidence>
<dbReference type="GO" id="GO:0050897">
    <property type="term" value="F:cobalt ion binding"/>
    <property type="evidence" value="ECO:0007669"/>
    <property type="project" value="UniProtKB-UniRule"/>
</dbReference>
<dbReference type="UniPathway" id="UPA00034">
    <property type="reaction ID" value="UER00021"/>
</dbReference>
<dbReference type="GO" id="GO:0008777">
    <property type="term" value="F:acetylornithine deacetylase activity"/>
    <property type="evidence" value="ECO:0007669"/>
    <property type="project" value="TreeGrafter"/>
</dbReference>
<dbReference type="PROSITE" id="PS00759">
    <property type="entry name" value="ARGE_DAPE_CPG2_2"/>
    <property type="match status" value="1"/>
</dbReference>
<feature type="active site" description="Proton acceptor" evidence="15">
    <location>
        <position position="158"/>
    </location>
</feature>
<feature type="binding site" evidence="15">
    <location>
        <position position="124"/>
    </location>
    <ligand>
        <name>Zn(2+)</name>
        <dbReference type="ChEBI" id="CHEBI:29105"/>
        <label>2</label>
    </ligand>
</feature>
<dbReference type="InterPro" id="IPR001261">
    <property type="entry name" value="ArgE/DapE_CS"/>
</dbReference>
<dbReference type="InterPro" id="IPR036264">
    <property type="entry name" value="Bact_exopeptidase_dim_dom"/>
</dbReference>
<accession>A0A255XK85</accession>
<dbReference type="HAMAP" id="MF_01690">
    <property type="entry name" value="DapE"/>
    <property type="match status" value="1"/>
</dbReference>
<comment type="similarity">
    <text evidence="2 15">Belongs to the peptidase M20A family. DapE subfamily.</text>
</comment>
<evidence type="ECO:0000256" key="12">
    <source>
        <dbReference type="ARBA" id="ARBA00023285"/>
    </source>
</evidence>
<keyword evidence="11 15" id="KW-0457">Lysine biosynthesis</keyword>
<evidence type="ECO:0000256" key="1">
    <source>
        <dbReference type="ARBA" id="ARBA00005130"/>
    </source>
</evidence>
<dbReference type="GO" id="GO:0008270">
    <property type="term" value="F:zinc ion binding"/>
    <property type="evidence" value="ECO:0007669"/>
    <property type="project" value="UniProtKB-UniRule"/>
</dbReference>
<gene>
    <name evidence="15" type="primary">dapE</name>
    <name evidence="17" type="ORF">CHR90_15630</name>
</gene>
<evidence type="ECO:0000256" key="14">
    <source>
        <dbReference type="ARBA" id="ARBA00051301"/>
    </source>
</evidence>
<dbReference type="InterPro" id="IPR005941">
    <property type="entry name" value="DapE_proteobac"/>
</dbReference>
<keyword evidence="12 15" id="KW-0170">Cobalt</keyword>
<dbReference type="SUPFAM" id="SSF53187">
    <property type="entry name" value="Zn-dependent exopeptidases"/>
    <property type="match status" value="1"/>
</dbReference>
<dbReference type="InterPro" id="IPR002933">
    <property type="entry name" value="Peptidase_M20"/>
</dbReference>
<evidence type="ECO:0000256" key="3">
    <source>
        <dbReference type="ARBA" id="ARBA00011738"/>
    </source>
</evidence>
<comment type="catalytic activity">
    <reaction evidence="14 15">
        <text>N-succinyl-(2S,6S)-2,6-diaminopimelate + H2O = (2S,6S)-2,6-diaminopimelate + succinate</text>
        <dbReference type="Rhea" id="RHEA:22608"/>
        <dbReference type="ChEBI" id="CHEBI:15377"/>
        <dbReference type="ChEBI" id="CHEBI:30031"/>
        <dbReference type="ChEBI" id="CHEBI:57609"/>
        <dbReference type="ChEBI" id="CHEBI:58087"/>
        <dbReference type="EC" id="3.5.1.18"/>
    </reaction>
</comment>
<evidence type="ECO:0000313" key="18">
    <source>
        <dbReference type="Proteomes" id="UP000216361"/>
    </source>
</evidence>
<dbReference type="NCBIfam" id="NF009557">
    <property type="entry name" value="PRK13009.1"/>
    <property type="match status" value="1"/>
</dbReference>
<comment type="pathway">
    <text evidence="1 15">Amino-acid biosynthesis; L-lysine biosynthesis via DAP pathway; LL-2,6-diaminopimelate from (S)-tetrahydrodipicolinate (succinylase route): step 3/3.</text>
</comment>
<protein>
    <recommendedName>
        <fullName evidence="5 15">Succinyl-diaminopimelate desuccinylase</fullName>
        <shortName evidence="15">SDAP desuccinylase</shortName>
        <ecNumber evidence="4 15">3.5.1.18</ecNumber>
    </recommendedName>
    <alternativeName>
        <fullName evidence="13 15">N-succinyl-LL-2,6-diaminoheptanedioate amidohydrolase</fullName>
    </alternativeName>
</protein>
<dbReference type="EMBL" id="NOXS01000034">
    <property type="protein sequence ID" value="OYQ17387.1"/>
    <property type="molecule type" value="Genomic_DNA"/>
</dbReference>
<dbReference type="InterPro" id="IPR011650">
    <property type="entry name" value="Peptidase_M20_dimer"/>
</dbReference>
<dbReference type="OrthoDB" id="9809784at2"/>
<organism evidence="17 18">
    <name type="scientific">Elstera cyanobacteriorum</name>
    <dbReference type="NCBI Taxonomy" id="2022747"/>
    <lineage>
        <taxon>Bacteria</taxon>
        <taxon>Pseudomonadati</taxon>
        <taxon>Pseudomonadota</taxon>
        <taxon>Alphaproteobacteria</taxon>
        <taxon>Rhodospirillales</taxon>
        <taxon>Rhodospirillaceae</taxon>
        <taxon>Elstera</taxon>
    </lineage>
</organism>
<evidence type="ECO:0000256" key="15">
    <source>
        <dbReference type="HAMAP-Rule" id="MF_01690"/>
    </source>
</evidence>
<proteinExistence type="inferred from homology"/>
<dbReference type="GO" id="GO:0009014">
    <property type="term" value="F:succinyl-diaminopimelate desuccinylase activity"/>
    <property type="evidence" value="ECO:0007669"/>
    <property type="project" value="UniProtKB-UniRule"/>
</dbReference>
<name>A0A255XK85_9PROT</name>
<comment type="caution">
    <text evidence="17">The sequence shown here is derived from an EMBL/GenBank/DDBJ whole genome shotgun (WGS) entry which is preliminary data.</text>
</comment>
<comment type="function">
    <text evidence="15">Catalyzes the hydrolysis of N-succinyl-L,L-diaminopimelic acid (SDAP), forming succinate and LL-2,6-diaminopimelate (DAP), an intermediate involved in the bacterial biosynthesis of lysine and meso-diaminopimelic acid, an essential component of bacterial cell walls.</text>
</comment>
<dbReference type="GO" id="GO:0006526">
    <property type="term" value="P:L-arginine biosynthetic process"/>
    <property type="evidence" value="ECO:0007669"/>
    <property type="project" value="TreeGrafter"/>
</dbReference>
<dbReference type="RefSeq" id="WP_094410045.1">
    <property type="nucleotide sequence ID" value="NZ_BMJZ01000005.1"/>
</dbReference>
<evidence type="ECO:0000256" key="5">
    <source>
        <dbReference type="ARBA" id="ARBA00022391"/>
    </source>
</evidence>
<dbReference type="Gene3D" id="3.40.630.10">
    <property type="entry name" value="Zn peptidases"/>
    <property type="match status" value="2"/>
</dbReference>
<feature type="binding site" evidence="15">
    <location>
        <position position="159"/>
    </location>
    <ligand>
        <name>Zn(2+)</name>
        <dbReference type="ChEBI" id="CHEBI:29105"/>
        <label>2</label>
    </ligand>
</feature>
<dbReference type="PANTHER" id="PTHR43808:SF31">
    <property type="entry name" value="N-ACETYL-L-CITRULLINE DEACETYLASE"/>
    <property type="match status" value="1"/>
</dbReference>
<evidence type="ECO:0000256" key="7">
    <source>
        <dbReference type="ARBA" id="ARBA00022723"/>
    </source>
</evidence>
<feature type="binding site" evidence="15">
    <location>
        <position position="124"/>
    </location>
    <ligand>
        <name>Zn(2+)</name>
        <dbReference type="ChEBI" id="CHEBI:29105"/>
        <label>1</label>
    </ligand>
</feature>
<dbReference type="Pfam" id="PF01546">
    <property type="entry name" value="Peptidase_M20"/>
    <property type="match status" value="1"/>
</dbReference>
<keyword evidence="18" id="KW-1185">Reference proteome</keyword>
<dbReference type="SUPFAM" id="SSF55031">
    <property type="entry name" value="Bacterial exopeptidase dimerisation domain"/>
    <property type="match status" value="1"/>
</dbReference>
<dbReference type="InterPro" id="IPR050072">
    <property type="entry name" value="Peptidase_M20A"/>
</dbReference>
<evidence type="ECO:0000256" key="9">
    <source>
        <dbReference type="ARBA" id="ARBA00022833"/>
    </source>
</evidence>
<dbReference type="Pfam" id="PF07687">
    <property type="entry name" value="M20_dimer"/>
    <property type="match status" value="1"/>
</dbReference>
<dbReference type="AlphaFoldDB" id="A0A255XK85"/>
<dbReference type="GO" id="GO:0009089">
    <property type="term" value="P:lysine biosynthetic process via diaminopimelate"/>
    <property type="evidence" value="ECO:0007669"/>
    <property type="project" value="UniProtKB-UniRule"/>
</dbReference>